<protein>
    <submittedName>
        <fullName evidence="1">Uncharacterized protein</fullName>
    </submittedName>
</protein>
<keyword evidence="2" id="KW-1185">Reference proteome</keyword>
<dbReference type="EMBL" id="CADEAL010001339">
    <property type="protein sequence ID" value="CAB1431475.1"/>
    <property type="molecule type" value="Genomic_DNA"/>
</dbReference>
<comment type="caution">
    <text evidence="1">The sequence shown here is derived from an EMBL/GenBank/DDBJ whole genome shotgun (WGS) entry which is preliminary data.</text>
</comment>
<organism evidence="1 2">
    <name type="scientific">Pleuronectes platessa</name>
    <name type="common">European plaice</name>
    <dbReference type="NCBI Taxonomy" id="8262"/>
    <lineage>
        <taxon>Eukaryota</taxon>
        <taxon>Metazoa</taxon>
        <taxon>Chordata</taxon>
        <taxon>Craniata</taxon>
        <taxon>Vertebrata</taxon>
        <taxon>Euteleostomi</taxon>
        <taxon>Actinopterygii</taxon>
        <taxon>Neopterygii</taxon>
        <taxon>Teleostei</taxon>
        <taxon>Neoteleostei</taxon>
        <taxon>Acanthomorphata</taxon>
        <taxon>Carangaria</taxon>
        <taxon>Pleuronectiformes</taxon>
        <taxon>Pleuronectoidei</taxon>
        <taxon>Pleuronectidae</taxon>
        <taxon>Pleuronectes</taxon>
    </lineage>
</organism>
<proteinExistence type="predicted"/>
<reference evidence="1" key="1">
    <citation type="submission" date="2020-03" db="EMBL/GenBank/DDBJ databases">
        <authorList>
            <person name="Weist P."/>
        </authorList>
    </citation>
    <scope>NUCLEOTIDE SEQUENCE</scope>
</reference>
<dbReference type="AlphaFoldDB" id="A0A9N7YHB2"/>
<accession>A0A9N7YHB2</accession>
<gene>
    <name evidence="1" type="ORF">PLEPLA_LOCUS19532</name>
</gene>
<dbReference type="Proteomes" id="UP001153269">
    <property type="component" value="Unassembled WGS sequence"/>
</dbReference>
<evidence type="ECO:0000313" key="2">
    <source>
        <dbReference type="Proteomes" id="UP001153269"/>
    </source>
</evidence>
<sequence length="119" mass="13535">MEIPLENHDSSSSANVEYHKAFTDRWKETDASMCRHSMSFHLHHAIRSDFFASYLYLLDKTPMACKLQRKLIGRGLASGSRNTRRELLSLWHQDAVSLYHQLDTSASNSSTSSSIMSQA</sequence>
<evidence type="ECO:0000313" key="1">
    <source>
        <dbReference type="EMBL" id="CAB1431475.1"/>
    </source>
</evidence>
<name>A0A9N7YHB2_PLEPL</name>